<sequence>MNPLGSSAVQFPAGLIAFQVVVEDINQQVHSVSKKQAYCSEPTRNRVKSSEPCIGITRSKNRITEVLWDDKMGKRVNTPDRRSMEEIKVFEKREQVQVSSSKRTGISLIRSVAVTELDHDVRDNWIPDTQMRHLNWFAELEKLAFSTDNNGKRDGTPFEVGKKVHMIVDLAEN</sequence>
<reference evidence="1" key="1">
    <citation type="journal article" date="2011" name="Genome Biol.">
        <title>The draft genome of the carcinogenic human liver fluke Clonorchis sinensis.</title>
        <authorList>
            <person name="Wang X."/>
            <person name="Chen W."/>
            <person name="Huang Y."/>
            <person name="Sun J."/>
            <person name="Men J."/>
            <person name="Liu H."/>
            <person name="Luo F."/>
            <person name="Guo L."/>
            <person name="Lv X."/>
            <person name="Deng C."/>
            <person name="Zhou C."/>
            <person name="Fan Y."/>
            <person name="Li X."/>
            <person name="Huang L."/>
            <person name="Hu Y."/>
            <person name="Liang C."/>
            <person name="Hu X."/>
            <person name="Xu J."/>
            <person name="Yu X."/>
        </authorList>
    </citation>
    <scope>NUCLEOTIDE SEQUENCE [LARGE SCALE GENOMIC DNA]</scope>
    <source>
        <strain evidence="1">Henan</strain>
    </source>
</reference>
<dbReference type="Proteomes" id="UP000008909">
    <property type="component" value="Unassembled WGS sequence"/>
</dbReference>
<evidence type="ECO:0000313" key="2">
    <source>
        <dbReference type="Proteomes" id="UP000008909"/>
    </source>
</evidence>
<reference key="2">
    <citation type="submission" date="2011-10" db="EMBL/GenBank/DDBJ databases">
        <title>The genome and transcriptome sequence of Clonorchis sinensis provide insights into the carcinogenic liver fluke.</title>
        <authorList>
            <person name="Wang X."/>
            <person name="Huang Y."/>
            <person name="Chen W."/>
            <person name="Liu H."/>
            <person name="Guo L."/>
            <person name="Chen Y."/>
            <person name="Luo F."/>
            <person name="Zhou W."/>
            <person name="Sun J."/>
            <person name="Mao Q."/>
            <person name="Liang P."/>
            <person name="Zhou C."/>
            <person name="Tian Y."/>
            <person name="Men J."/>
            <person name="Lv X."/>
            <person name="Huang L."/>
            <person name="Zhou J."/>
            <person name="Hu Y."/>
            <person name="Li R."/>
            <person name="Zhang F."/>
            <person name="Lei H."/>
            <person name="Li X."/>
            <person name="Hu X."/>
            <person name="Liang C."/>
            <person name="Xu J."/>
            <person name="Wu Z."/>
            <person name="Yu X."/>
        </authorList>
    </citation>
    <scope>NUCLEOTIDE SEQUENCE</scope>
    <source>
        <strain>Henan</strain>
    </source>
</reference>
<dbReference type="InParanoid" id="G7Y582"/>
<proteinExistence type="predicted"/>
<dbReference type="AlphaFoldDB" id="G7Y582"/>
<dbReference type="EMBL" id="DF142869">
    <property type="protein sequence ID" value="GAA48118.1"/>
    <property type="molecule type" value="Genomic_DNA"/>
</dbReference>
<organism evidence="1 2">
    <name type="scientific">Clonorchis sinensis</name>
    <name type="common">Chinese liver fluke</name>
    <dbReference type="NCBI Taxonomy" id="79923"/>
    <lineage>
        <taxon>Eukaryota</taxon>
        <taxon>Metazoa</taxon>
        <taxon>Spiralia</taxon>
        <taxon>Lophotrochozoa</taxon>
        <taxon>Platyhelminthes</taxon>
        <taxon>Trematoda</taxon>
        <taxon>Digenea</taxon>
        <taxon>Opisthorchiida</taxon>
        <taxon>Opisthorchiata</taxon>
        <taxon>Opisthorchiidae</taxon>
        <taxon>Clonorchis</taxon>
    </lineage>
</organism>
<keyword evidence="2" id="KW-1185">Reference proteome</keyword>
<protein>
    <submittedName>
        <fullName evidence="1">Uncharacterized protein</fullName>
    </submittedName>
</protein>
<gene>
    <name evidence="1" type="ORF">CLF_101198</name>
</gene>
<accession>G7Y582</accession>
<name>G7Y582_CLOSI</name>
<evidence type="ECO:0000313" key="1">
    <source>
        <dbReference type="EMBL" id="GAA48118.1"/>
    </source>
</evidence>